<dbReference type="Pfam" id="PF14907">
    <property type="entry name" value="NTP_transf_5"/>
    <property type="match status" value="1"/>
</dbReference>
<protein>
    <recommendedName>
        <fullName evidence="2">Nucleotidyltransferase family protein</fullName>
    </recommendedName>
</protein>
<proteinExistence type="predicted"/>
<gene>
    <name evidence="1" type="ORF">MNBD_GAMMA23-2555</name>
</gene>
<evidence type="ECO:0008006" key="2">
    <source>
        <dbReference type="Google" id="ProtNLM"/>
    </source>
</evidence>
<accession>A0A3B1A1K1</accession>
<organism evidence="1">
    <name type="scientific">hydrothermal vent metagenome</name>
    <dbReference type="NCBI Taxonomy" id="652676"/>
    <lineage>
        <taxon>unclassified sequences</taxon>
        <taxon>metagenomes</taxon>
        <taxon>ecological metagenomes</taxon>
    </lineage>
</organism>
<dbReference type="InterPro" id="IPR039498">
    <property type="entry name" value="NTP_transf_5"/>
</dbReference>
<dbReference type="AlphaFoldDB" id="A0A3B1A1K1"/>
<dbReference type="EMBL" id="UOFT01000063">
    <property type="protein sequence ID" value="VAW97921.1"/>
    <property type="molecule type" value="Genomic_DNA"/>
</dbReference>
<name>A0A3B1A1K1_9ZZZZ</name>
<evidence type="ECO:0000313" key="1">
    <source>
        <dbReference type="EMBL" id="VAW97921.1"/>
    </source>
</evidence>
<sequence length="359" mass="41514">MGGEPCEIDNSALKRSIQTGLSSIASDYVRTQTTDMVLAKLLTANKLTSQFWFQTQLDSAKNIVTKLNELGIVPTLLKGISISTSYYPKPHYRAMRDIDILVDAGEVRQVEEVLVTLGYKQHSTYSKEFYETLHHTMPWQHCKDEVWVEVHHRLFPKTSPCYNGPIFQLDVIRKERITDDFCGLRVYRLSKEFQLVYIATHWAERFKQSGGVFALLDVALIINKHDNELDWNKVVSWSNSPYVENYVYLLLQYLRKSELLNSSVKLDQHINSLQHSLGMVSRKILNSIIDNYILAGKPFGRILTVNNTEIIWQHLLEPSPSFSKVLLLPLVVIFPKGSKNKFNLKYQLSRFRTLLNYKK</sequence>
<reference evidence="1" key="1">
    <citation type="submission" date="2018-06" db="EMBL/GenBank/DDBJ databases">
        <authorList>
            <person name="Zhirakovskaya E."/>
        </authorList>
    </citation>
    <scope>NUCLEOTIDE SEQUENCE</scope>
</reference>